<accession>A0A199XTJ9</accession>
<sequence length="38" mass="4325">MKKIIVSLIILIGIFSNCGKKSKEMLFNSDSALEIYYN</sequence>
<keyword evidence="2" id="KW-1185">Reference proteome</keyword>
<reference evidence="1 2" key="1">
    <citation type="submission" date="2016-06" db="EMBL/GenBank/DDBJ databases">
        <title>Draft genome sequence of Flavobacterium succinicans strain DD5b.</title>
        <authorList>
            <person name="Poehlein A."/>
            <person name="Daniel R."/>
            <person name="Simeonova D.D."/>
        </authorList>
    </citation>
    <scope>NUCLEOTIDE SEQUENCE [LARGE SCALE GENOMIC DNA]</scope>
    <source>
        <strain evidence="1 2">DD5b</strain>
    </source>
</reference>
<evidence type="ECO:0000313" key="2">
    <source>
        <dbReference type="Proteomes" id="UP000093807"/>
    </source>
</evidence>
<comment type="caution">
    <text evidence="1">The sequence shown here is derived from an EMBL/GenBank/DDBJ whole genome shotgun (WGS) entry which is preliminary data.</text>
</comment>
<dbReference type="PATRIC" id="fig|29536.5.peg.619"/>
<dbReference type="EMBL" id="JMTM01000017">
    <property type="protein sequence ID" value="OAZ04747.1"/>
    <property type="molecule type" value="Genomic_DNA"/>
</dbReference>
<organism evidence="1 2">
    <name type="scientific">Flavobacterium succinicans</name>
    <dbReference type="NCBI Taxonomy" id="29536"/>
    <lineage>
        <taxon>Bacteria</taxon>
        <taxon>Pseudomonadati</taxon>
        <taxon>Bacteroidota</taxon>
        <taxon>Flavobacteriia</taxon>
        <taxon>Flavobacteriales</taxon>
        <taxon>Flavobacteriaceae</taxon>
        <taxon>Flavobacterium</taxon>
    </lineage>
</organism>
<dbReference type="AlphaFoldDB" id="A0A199XTJ9"/>
<evidence type="ECO:0000313" key="1">
    <source>
        <dbReference type="EMBL" id="OAZ04747.1"/>
    </source>
</evidence>
<gene>
    <name evidence="1" type="ORF">FLB_05950</name>
</gene>
<dbReference type="Proteomes" id="UP000093807">
    <property type="component" value="Unassembled WGS sequence"/>
</dbReference>
<proteinExistence type="predicted"/>
<protein>
    <submittedName>
        <fullName evidence="1">Uncharacterized protein</fullName>
    </submittedName>
</protein>
<name>A0A199XTJ9_9FLAO</name>